<accession>A0A0C3GSP2</accession>
<dbReference type="GO" id="GO:0000030">
    <property type="term" value="F:mannosyltransferase activity"/>
    <property type="evidence" value="ECO:0007669"/>
    <property type="project" value="TreeGrafter"/>
</dbReference>
<dbReference type="PANTHER" id="PTHR32385:SF20">
    <property type="entry name" value="MANNOSYL PHOSPHORYLINOSITOL CERAMIDE SYNTHASE CSH1-RELATED"/>
    <property type="match status" value="1"/>
</dbReference>
<comment type="subcellular location">
    <subcellularLocation>
        <location evidence="1">Membrane</location>
    </subcellularLocation>
</comment>
<dbReference type="InterPro" id="IPR051706">
    <property type="entry name" value="Glycosyltransferase_domain"/>
</dbReference>
<dbReference type="PANTHER" id="PTHR32385">
    <property type="entry name" value="MANNOSYL PHOSPHORYLINOSITOL CERAMIDE SYNTHASE"/>
    <property type="match status" value="1"/>
</dbReference>
<dbReference type="GO" id="GO:0016020">
    <property type="term" value="C:membrane"/>
    <property type="evidence" value="ECO:0007669"/>
    <property type="project" value="UniProtKB-SubCell"/>
</dbReference>
<proteinExistence type="inferred from homology"/>
<evidence type="ECO:0008006" key="9">
    <source>
        <dbReference type="Google" id="ProtNLM"/>
    </source>
</evidence>
<keyword evidence="5" id="KW-1133">Transmembrane helix</keyword>
<evidence type="ECO:0000256" key="5">
    <source>
        <dbReference type="ARBA" id="ARBA00022989"/>
    </source>
</evidence>
<keyword evidence="8" id="KW-1185">Reference proteome</keyword>
<dbReference type="OrthoDB" id="3647at2759"/>
<dbReference type="Proteomes" id="UP000054321">
    <property type="component" value="Unassembled WGS sequence"/>
</dbReference>
<dbReference type="InterPro" id="IPR007577">
    <property type="entry name" value="GlycoTrfase_DXD_sugar-bd_CS"/>
</dbReference>
<keyword evidence="6" id="KW-0472">Membrane</keyword>
<sequence length="276" mass="32586">RLILLIALFLLVTLGLLVSRILAFVQLFFEHSGVAITQQEIASAYAEPGGQQRPQLIPKIIHQVYHDWRHQNQLLPSDWDDLRQTCISLNEDWEYMLWTEEKSRDFLEANYPHFIKTYDGYRYPVQRVDALRYFLMHHYGGIYLDLDNGCLESLTPFLYYPAWTVDGGHGALSNNILGSKPSHPFWKLLTDSLLTYDYNYFFPYVTISYASGQWFETAIWQEYHSSTTPENHLYRIMLDNRPGTDPWIFFTQARGETWKNWDNVMFLWIGDHLIVL</sequence>
<dbReference type="STRING" id="913774.A0A0C3GSP2"/>
<evidence type="ECO:0000256" key="1">
    <source>
        <dbReference type="ARBA" id="ARBA00004370"/>
    </source>
</evidence>
<reference evidence="7 8" key="1">
    <citation type="submission" date="2014-04" db="EMBL/GenBank/DDBJ databases">
        <authorList>
            <consortium name="DOE Joint Genome Institute"/>
            <person name="Kuo A."/>
            <person name="Martino E."/>
            <person name="Perotto S."/>
            <person name="Kohler A."/>
            <person name="Nagy L.G."/>
            <person name="Floudas D."/>
            <person name="Copeland A."/>
            <person name="Barry K.W."/>
            <person name="Cichocki N."/>
            <person name="Veneault-Fourrey C."/>
            <person name="LaButti K."/>
            <person name="Lindquist E.A."/>
            <person name="Lipzen A."/>
            <person name="Lundell T."/>
            <person name="Morin E."/>
            <person name="Murat C."/>
            <person name="Sun H."/>
            <person name="Tunlid A."/>
            <person name="Henrissat B."/>
            <person name="Grigoriev I.V."/>
            <person name="Hibbett D.S."/>
            <person name="Martin F."/>
            <person name="Nordberg H.P."/>
            <person name="Cantor M.N."/>
            <person name="Hua S.X."/>
        </authorList>
    </citation>
    <scope>NUCLEOTIDE SEQUENCE [LARGE SCALE GENOMIC DNA]</scope>
    <source>
        <strain evidence="7 8">Zn</strain>
    </source>
</reference>
<evidence type="ECO:0000256" key="4">
    <source>
        <dbReference type="ARBA" id="ARBA00022692"/>
    </source>
</evidence>
<feature type="non-terminal residue" evidence="7">
    <location>
        <position position="276"/>
    </location>
</feature>
<keyword evidence="4" id="KW-0812">Transmembrane</keyword>
<feature type="non-terminal residue" evidence="7">
    <location>
        <position position="1"/>
    </location>
</feature>
<dbReference type="EMBL" id="KN832890">
    <property type="protein sequence ID" value="KIM94309.1"/>
    <property type="molecule type" value="Genomic_DNA"/>
</dbReference>
<evidence type="ECO:0000313" key="8">
    <source>
        <dbReference type="Proteomes" id="UP000054321"/>
    </source>
</evidence>
<organism evidence="7 8">
    <name type="scientific">Oidiodendron maius (strain Zn)</name>
    <dbReference type="NCBI Taxonomy" id="913774"/>
    <lineage>
        <taxon>Eukaryota</taxon>
        <taxon>Fungi</taxon>
        <taxon>Dikarya</taxon>
        <taxon>Ascomycota</taxon>
        <taxon>Pezizomycotina</taxon>
        <taxon>Leotiomycetes</taxon>
        <taxon>Leotiomycetes incertae sedis</taxon>
        <taxon>Myxotrichaceae</taxon>
        <taxon>Oidiodendron</taxon>
    </lineage>
</organism>
<dbReference type="SUPFAM" id="SSF53448">
    <property type="entry name" value="Nucleotide-diphospho-sugar transferases"/>
    <property type="match status" value="1"/>
</dbReference>
<dbReference type="InterPro" id="IPR029044">
    <property type="entry name" value="Nucleotide-diphossugar_trans"/>
</dbReference>
<dbReference type="AlphaFoldDB" id="A0A0C3GSP2"/>
<dbReference type="HOGENOM" id="CLU_036369_0_0_1"/>
<evidence type="ECO:0000256" key="6">
    <source>
        <dbReference type="ARBA" id="ARBA00023136"/>
    </source>
</evidence>
<dbReference type="InParanoid" id="A0A0C3GSP2"/>
<evidence type="ECO:0000256" key="2">
    <source>
        <dbReference type="ARBA" id="ARBA00009003"/>
    </source>
</evidence>
<dbReference type="Pfam" id="PF04488">
    <property type="entry name" value="Gly_transf_sug"/>
    <property type="match status" value="1"/>
</dbReference>
<reference evidence="8" key="2">
    <citation type="submission" date="2015-01" db="EMBL/GenBank/DDBJ databases">
        <title>Evolutionary Origins and Diversification of the Mycorrhizal Mutualists.</title>
        <authorList>
            <consortium name="DOE Joint Genome Institute"/>
            <consortium name="Mycorrhizal Genomics Consortium"/>
            <person name="Kohler A."/>
            <person name="Kuo A."/>
            <person name="Nagy L.G."/>
            <person name="Floudas D."/>
            <person name="Copeland A."/>
            <person name="Barry K.W."/>
            <person name="Cichocki N."/>
            <person name="Veneault-Fourrey C."/>
            <person name="LaButti K."/>
            <person name="Lindquist E.A."/>
            <person name="Lipzen A."/>
            <person name="Lundell T."/>
            <person name="Morin E."/>
            <person name="Murat C."/>
            <person name="Riley R."/>
            <person name="Ohm R."/>
            <person name="Sun H."/>
            <person name="Tunlid A."/>
            <person name="Henrissat B."/>
            <person name="Grigoriev I.V."/>
            <person name="Hibbett D.S."/>
            <person name="Martin F."/>
        </authorList>
    </citation>
    <scope>NUCLEOTIDE SEQUENCE [LARGE SCALE GENOMIC DNA]</scope>
    <source>
        <strain evidence="8">Zn</strain>
    </source>
</reference>
<protein>
    <recommendedName>
        <fullName evidence="9">Glycosyltransferase family 32 protein</fullName>
    </recommendedName>
</protein>
<evidence type="ECO:0000256" key="3">
    <source>
        <dbReference type="ARBA" id="ARBA00022679"/>
    </source>
</evidence>
<evidence type="ECO:0000313" key="7">
    <source>
        <dbReference type="EMBL" id="KIM94309.1"/>
    </source>
</evidence>
<keyword evidence="3" id="KW-0808">Transferase</keyword>
<dbReference type="GO" id="GO:0051999">
    <property type="term" value="P:mannosyl-inositol phosphorylceramide biosynthetic process"/>
    <property type="evidence" value="ECO:0007669"/>
    <property type="project" value="TreeGrafter"/>
</dbReference>
<dbReference type="Gene3D" id="3.90.550.20">
    <property type="match status" value="1"/>
</dbReference>
<gene>
    <name evidence="7" type="ORF">OIDMADRAFT_71161</name>
</gene>
<name>A0A0C3GSP2_OIDMZ</name>
<comment type="similarity">
    <text evidence="2">Belongs to the glycosyltransferase 32 family.</text>
</comment>